<dbReference type="AlphaFoldDB" id="A0A8H3XJF9"/>
<dbReference type="Gene3D" id="1.10.510.10">
    <property type="entry name" value="Transferase(Phosphotransferase) domain 1"/>
    <property type="match status" value="1"/>
</dbReference>
<sequence>MGAICYLDPQRQGNPNYNLKKASDIYSLGVIFWLISSGKEPFEDEDCWHLDPEVRLNISQVINTLKGIEESGVIENVNRAHGNLAKQELPSNF</sequence>
<evidence type="ECO:0000259" key="1">
    <source>
        <dbReference type="PROSITE" id="PS50011"/>
    </source>
</evidence>
<dbReference type="PROSITE" id="PS50011">
    <property type="entry name" value="PROTEIN_KINASE_DOM"/>
    <property type="match status" value="1"/>
</dbReference>
<dbReference type="OrthoDB" id="2276795at2759"/>
<protein>
    <submittedName>
        <fullName evidence="2">Kinase-like protein</fullName>
    </submittedName>
</protein>
<evidence type="ECO:0000313" key="3">
    <source>
        <dbReference type="Proteomes" id="UP000439903"/>
    </source>
</evidence>
<reference evidence="2 3" key="1">
    <citation type="journal article" date="2019" name="Environ. Microbiol.">
        <title>At the nexus of three kingdoms: the genome of the mycorrhizal fungus Gigaspora margarita provides insights into plant, endobacterial and fungal interactions.</title>
        <authorList>
            <person name="Venice F."/>
            <person name="Ghignone S."/>
            <person name="Salvioli di Fossalunga A."/>
            <person name="Amselem J."/>
            <person name="Novero M."/>
            <person name="Xianan X."/>
            <person name="Sedzielewska Toro K."/>
            <person name="Morin E."/>
            <person name="Lipzen A."/>
            <person name="Grigoriev I.V."/>
            <person name="Henrissat B."/>
            <person name="Martin F.M."/>
            <person name="Bonfante P."/>
        </authorList>
    </citation>
    <scope>NUCLEOTIDE SEQUENCE [LARGE SCALE GENOMIC DNA]</scope>
    <source>
        <strain evidence="2 3">BEG34</strain>
    </source>
</reference>
<organism evidence="2 3">
    <name type="scientific">Gigaspora margarita</name>
    <dbReference type="NCBI Taxonomy" id="4874"/>
    <lineage>
        <taxon>Eukaryota</taxon>
        <taxon>Fungi</taxon>
        <taxon>Fungi incertae sedis</taxon>
        <taxon>Mucoromycota</taxon>
        <taxon>Glomeromycotina</taxon>
        <taxon>Glomeromycetes</taxon>
        <taxon>Diversisporales</taxon>
        <taxon>Gigasporaceae</taxon>
        <taxon>Gigaspora</taxon>
    </lineage>
</organism>
<dbReference type="EMBL" id="WTPW01000946">
    <property type="protein sequence ID" value="KAF0468064.1"/>
    <property type="molecule type" value="Genomic_DNA"/>
</dbReference>
<evidence type="ECO:0000313" key="2">
    <source>
        <dbReference type="EMBL" id="KAF0468064.1"/>
    </source>
</evidence>
<proteinExistence type="predicted"/>
<gene>
    <name evidence="2" type="ORF">F8M41_025874</name>
</gene>
<keyword evidence="2" id="KW-0808">Transferase</keyword>
<keyword evidence="2" id="KW-0418">Kinase</keyword>
<dbReference type="InterPro" id="IPR000719">
    <property type="entry name" value="Prot_kinase_dom"/>
</dbReference>
<dbReference type="InterPro" id="IPR011009">
    <property type="entry name" value="Kinase-like_dom_sf"/>
</dbReference>
<feature type="domain" description="Protein kinase" evidence="1">
    <location>
        <begin position="1"/>
        <end position="93"/>
    </location>
</feature>
<dbReference type="Proteomes" id="UP000439903">
    <property type="component" value="Unassembled WGS sequence"/>
</dbReference>
<name>A0A8H3XJF9_GIGMA</name>
<comment type="caution">
    <text evidence="2">The sequence shown here is derived from an EMBL/GenBank/DDBJ whole genome shotgun (WGS) entry which is preliminary data.</text>
</comment>
<keyword evidence="3" id="KW-1185">Reference proteome</keyword>
<dbReference type="GO" id="GO:0004672">
    <property type="term" value="F:protein kinase activity"/>
    <property type="evidence" value="ECO:0007669"/>
    <property type="project" value="InterPro"/>
</dbReference>
<dbReference type="GO" id="GO:0005524">
    <property type="term" value="F:ATP binding"/>
    <property type="evidence" value="ECO:0007669"/>
    <property type="project" value="InterPro"/>
</dbReference>
<accession>A0A8H3XJF9</accession>
<dbReference type="SUPFAM" id="SSF56112">
    <property type="entry name" value="Protein kinase-like (PK-like)"/>
    <property type="match status" value="1"/>
</dbReference>